<evidence type="ECO:0000313" key="2">
    <source>
        <dbReference type="EMBL" id="ADV64135.1"/>
    </source>
</evidence>
<dbReference type="eggNOG" id="COG1506">
    <property type="taxonomic scope" value="Bacteria"/>
</dbReference>
<dbReference type="InterPro" id="IPR029058">
    <property type="entry name" value="AB_hydrolase_fold"/>
</dbReference>
<proteinExistence type="predicted"/>
<keyword evidence="3" id="KW-1185">Reference proteome</keyword>
<dbReference type="EMBL" id="CP002353">
    <property type="protein sequence ID" value="ADV64135.1"/>
    <property type="molecule type" value="Genomic_DNA"/>
</dbReference>
<dbReference type="SUPFAM" id="SSF53474">
    <property type="entry name" value="alpha/beta-Hydrolases"/>
    <property type="match status" value="1"/>
</dbReference>
<dbReference type="InterPro" id="IPR050261">
    <property type="entry name" value="FrsA_esterase"/>
</dbReference>
<sequence>MRRGRRVGRLVFAARVLAWLPLGLALVIVASRERPDDPFALEPPGPWMVRIPLAEQDETALGLTQSGNQPATVRVEFFSPAGQPPPRGWPLALILPGGGWSSGDPLRFRAAVNPLRARELAVGLVALTPGRIDRPAWPRRLAEGRAVLRWVRERSVRVEVGAGDSADLPLFDPARVAVLGFGTGGHLAVFLGAEAGRLEPDTRPNAVVAFAPPVDLTPQAIGPTGPPLEPLLGRHASLEARMDASPLGRLNAESAPLLLIHGGEDRHVPPDQTARLEARARELGVRVERIVIPRGRHGLGVVWGTDDFSGRIRDFLELNAAYH</sequence>
<dbReference type="Pfam" id="PF20434">
    <property type="entry name" value="BD-FAE"/>
    <property type="match status" value="1"/>
</dbReference>
<accession>E8QYF2</accession>
<evidence type="ECO:0000313" key="3">
    <source>
        <dbReference type="Proteomes" id="UP000008631"/>
    </source>
</evidence>
<protein>
    <recommendedName>
        <fullName evidence="1">BD-FAE-like domain-containing protein</fullName>
    </recommendedName>
</protein>
<reference evidence="2 3" key="2">
    <citation type="journal article" date="2011" name="Stand. Genomic Sci.">
        <title>Complete genome sequence of Isosphaera pallida type strain (IS1B).</title>
        <authorList>
            <consortium name="US DOE Joint Genome Institute (JGI-PGF)"/>
            <person name="Goker M."/>
            <person name="Cleland D."/>
            <person name="Saunders E."/>
            <person name="Lapidus A."/>
            <person name="Nolan M."/>
            <person name="Lucas S."/>
            <person name="Hammon N."/>
            <person name="Deshpande S."/>
            <person name="Cheng J.F."/>
            <person name="Tapia R."/>
            <person name="Han C."/>
            <person name="Goodwin L."/>
            <person name="Pitluck S."/>
            <person name="Liolios K."/>
            <person name="Pagani I."/>
            <person name="Ivanova N."/>
            <person name="Mavromatis K."/>
            <person name="Pati A."/>
            <person name="Chen A."/>
            <person name="Palaniappan K."/>
            <person name="Land M."/>
            <person name="Hauser L."/>
            <person name="Chang Y.J."/>
            <person name="Jeffries C.D."/>
            <person name="Detter J.C."/>
            <person name="Beck B."/>
            <person name="Woyke T."/>
            <person name="Bristow J."/>
            <person name="Eisen J.A."/>
            <person name="Markowitz V."/>
            <person name="Hugenholtz P."/>
            <person name="Kyrpides N.C."/>
            <person name="Klenk H.P."/>
        </authorList>
    </citation>
    <scope>NUCLEOTIDE SEQUENCE [LARGE SCALE GENOMIC DNA]</scope>
    <source>
        <strain evidence="3">ATCC 43644 / DSM 9630 / IS1B</strain>
    </source>
</reference>
<dbReference type="RefSeq" id="WP_013566423.1">
    <property type="nucleotide sequence ID" value="NC_014962.1"/>
</dbReference>
<dbReference type="STRING" id="575540.Isop_3578"/>
<organism evidence="2 3">
    <name type="scientific">Isosphaera pallida (strain ATCC 43644 / DSM 9630 / IS1B)</name>
    <dbReference type="NCBI Taxonomy" id="575540"/>
    <lineage>
        <taxon>Bacteria</taxon>
        <taxon>Pseudomonadati</taxon>
        <taxon>Planctomycetota</taxon>
        <taxon>Planctomycetia</taxon>
        <taxon>Isosphaerales</taxon>
        <taxon>Isosphaeraceae</taxon>
        <taxon>Isosphaera</taxon>
    </lineage>
</organism>
<dbReference type="HOGENOM" id="CLU_012494_4_0_0"/>
<dbReference type="Proteomes" id="UP000008631">
    <property type="component" value="Chromosome"/>
</dbReference>
<evidence type="ECO:0000259" key="1">
    <source>
        <dbReference type="Pfam" id="PF20434"/>
    </source>
</evidence>
<dbReference type="PANTHER" id="PTHR22946">
    <property type="entry name" value="DIENELACTONE HYDROLASE DOMAIN-CONTAINING PROTEIN-RELATED"/>
    <property type="match status" value="1"/>
</dbReference>
<dbReference type="Gene3D" id="3.40.50.1820">
    <property type="entry name" value="alpha/beta hydrolase"/>
    <property type="match status" value="1"/>
</dbReference>
<name>E8QYF2_ISOPI</name>
<reference key="1">
    <citation type="submission" date="2010-11" db="EMBL/GenBank/DDBJ databases">
        <title>The complete sequence of chromosome of Isophaera pallida ATCC 43644.</title>
        <authorList>
            <consortium name="US DOE Joint Genome Institute (JGI-PGF)"/>
            <person name="Lucas S."/>
            <person name="Copeland A."/>
            <person name="Lapidus A."/>
            <person name="Bruce D."/>
            <person name="Goodwin L."/>
            <person name="Pitluck S."/>
            <person name="Kyrpides N."/>
            <person name="Mavromatis K."/>
            <person name="Pagani I."/>
            <person name="Ivanova N."/>
            <person name="Saunders E."/>
            <person name="Brettin T."/>
            <person name="Detter J.C."/>
            <person name="Han C."/>
            <person name="Tapia R."/>
            <person name="Land M."/>
            <person name="Hauser L."/>
            <person name="Markowitz V."/>
            <person name="Cheng J.-F."/>
            <person name="Hugenholtz P."/>
            <person name="Woyke T."/>
            <person name="Wu D."/>
            <person name="Eisen J.A."/>
        </authorList>
    </citation>
    <scope>NUCLEOTIDE SEQUENCE</scope>
    <source>
        <strain>ATCC 43644</strain>
    </source>
</reference>
<dbReference type="AlphaFoldDB" id="E8QYF2"/>
<dbReference type="InterPro" id="IPR049492">
    <property type="entry name" value="BD-FAE-like_dom"/>
</dbReference>
<feature type="domain" description="BD-FAE-like" evidence="1">
    <location>
        <begin position="89"/>
        <end position="278"/>
    </location>
</feature>
<dbReference type="KEGG" id="ipa:Isop_3578"/>
<gene>
    <name evidence="2" type="ordered locus">Isop_3578</name>
</gene>
<dbReference type="InParanoid" id="E8QYF2"/>